<proteinExistence type="predicted"/>
<evidence type="ECO:0000313" key="2">
    <source>
        <dbReference type="EMBL" id="WNL13896.1"/>
    </source>
</evidence>
<dbReference type="InterPro" id="IPR027417">
    <property type="entry name" value="P-loop_NTPase"/>
</dbReference>
<evidence type="ECO:0000313" key="4">
    <source>
        <dbReference type="EMBL" id="WNL20233.1"/>
    </source>
</evidence>
<evidence type="ECO:0000313" key="3">
    <source>
        <dbReference type="EMBL" id="WNL18098.1"/>
    </source>
</evidence>
<dbReference type="PANTHER" id="PTHR46844">
    <property type="entry name" value="SLR5058 PROTEIN"/>
    <property type="match status" value="1"/>
</dbReference>
<dbReference type="PANTHER" id="PTHR46844:SF1">
    <property type="entry name" value="SLR5058 PROTEIN"/>
    <property type="match status" value="1"/>
</dbReference>
<dbReference type="EMBL" id="CP134851">
    <property type="protein sequence ID" value="WNL23598.1"/>
    <property type="molecule type" value="Genomic_DNA"/>
</dbReference>
<organism evidence="3">
    <name type="scientific">Arcobacter sp. AZ-2023</name>
    <dbReference type="NCBI Taxonomy" id="3074453"/>
    <lineage>
        <taxon>Bacteria</taxon>
        <taxon>Pseudomonadati</taxon>
        <taxon>Campylobacterota</taxon>
        <taxon>Epsilonproteobacteria</taxon>
        <taxon>Campylobacterales</taxon>
        <taxon>Arcobacteraceae</taxon>
        <taxon>Arcobacter</taxon>
    </lineage>
</organism>
<dbReference type="EMBL" id="CP134852">
    <property type="protein sequence ID" value="WNL25510.1"/>
    <property type="molecule type" value="Genomic_DNA"/>
</dbReference>
<dbReference type="EMBL" id="CP134845">
    <property type="protein sequence ID" value="WNL13896.1"/>
    <property type="molecule type" value="Genomic_DNA"/>
</dbReference>
<name>A0AA96D1K5_9BACT</name>
<gene>
    <name evidence="2" type="ORF">RJG51_07605</name>
    <name evidence="1" type="ORF">RJG52_00580</name>
    <name evidence="3" type="ORF">RJG53_05675</name>
    <name evidence="5" type="ORF">RJG55_00585</name>
    <name evidence="4" type="ORF">RJG56_05525</name>
    <name evidence="6" type="ORF">RJG57_10735</name>
</gene>
<dbReference type="AlphaFoldDB" id="A0AA96D1K5"/>
<reference evidence="1" key="2">
    <citation type="submission" date="2023-09" db="EMBL/GenBank/DDBJ databases">
        <title>Characterization of Arcobacter Isolates from Retail Chicken Sold in Supermarkets in Tbilisi, Georgia.</title>
        <authorList>
            <person name="Matthias R."/>
            <person name="Zautner A.E."/>
        </authorList>
    </citation>
    <scope>NUCLEOTIDE SEQUENCE</scope>
    <source>
        <strain evidence="2">LEO 108</strain>
        <strain evidence="1">LEO 109</strain>
    </source>
</reference>
<dbReference type="SUPFAM" id="SSF52540">
    <property type="entry name" value="P-loop containing nucleoside triphosphate hydrolases"/>
    <property type="match status" value="1"/>
</dbReference>
<evidence type="ECO:0000313" key="5">
    <source>
        <dbReference type="EMBL" id="WNL23598.1"/>
    </source>
</evidence>
<evidence type="ECO:0000313" key="6">
    <source>
        <dbReference type="EMBL" id="WNL25510.1"/>
    </source>
</evidence>
<sequence>MNNVMLSNSQKKEILQQYKELDMHKELKVLFEKMYPLNTSVYITHGKDEMGRDILISEEKPFGTENTAVVVKMDKLSGSATDKTLFEICTQINQCFEVSKAVKDQLKPLKTDKVVVCIFGEISNKAQNNLDSNLKSHEGKIKYLDIEELLKYFTKYYPSIFLGASGLEALHKKYHELEENMLKRNKFLKTSYIEPNLRIFKKSKNQLLAISKSSDNEKISKTLGENIFGEKETIRSIAKKVLERNHKILIEGEAGSGKSIFVIKLTMYIIEETIKKIHINKGIEENIINIPIVIKATKFVNNGALKDAIENYYEESSSLLKPNLLIIDGMDEVNNNLKEKIIYEAETYCSTNNITLIFTTRKSTEVKTRLTSYESYELLPFETSQAINYIKKILERNQILVGTLIKGIEQLKHQIPLYPMALSLLIEIAEKHQEIPASISELYKRFIEMALGQSSDDEDISIIFEPNIKREFLESLSYQKFYIENISILDKKEFDEFLDQYIKKFPIITNKEIFLSELERTSLIKFDDYKVEFLHKSFLDYFIASYFNNRHTELYDNGTFNDIYKLYHSSLWEDVTYFYFGQKSRINKKEIDKIITYTPQDHNNLLKDINHFMIGKLIQYAWHTEFEDKKYAISLAINHTLSMRKGLSIFIETEIGMKLPKILGDIQMLHYIDEAFSSRFLLDEIKSITESMINNEIEVSDNLFYFSTIFLVENSIMLGNDYVKKYLDKFIELSYSITPDVTLPLINIISLYIKNNKLIASEEQSKNIKDINHKLKRKYEKLTYDYLTFKNKIDQLRISKIGKK</sequence>
<dbReference type="EMBL" id="CP134844">
    <property type="protein sequence ID" value="WNL12578.1"/>
    <property type="molecule type" value="Genomic_DNA"/>
</dbReference>
<dbReference type="Gene3D" id="3.40.50.300">
    <property type="entry name" value="P-loop containing nucleotide triphosphate hydrolases"/>
    <property type="match status" value="1"/>
</dbReference>
<protein>
    <submittedName>
        <fullName evidence="3">NACHT domain-containing protein</fullName>
    </submittedName>
</protein>
<dbReference type="EMBL" id="CP134849">
    <property type="protein sequence ID" value="WNL18098.1"/>
    <property type="molecule type" value="Genomic_DNA"/>
</dbReference>
<accession>A0AA96D1K5</accession>
<dbReference type="EMBL" id="CP134850">
    <property type="protein sequence ID" value="WNL20233.1"/>
    <property type="molecule type" value="Genomic_DNA"/>
</dbReference>
<reference evidence="3" key="1">
    <citation type="submission" date="2023-09" db="EMBL/GenBank/DDBJ databases">
        <title>Arcobacter tbilisiensis sp. nov. isolated from chicken meat in Tbilisi, Georgia.</title>
        <authorList>
            <person name="Matthias R."/>
            <person name="Zautner A.E."/>
        </authorList>
    </citation>
    <scope>NUCLEOTIDE SEQUENCE</scope>
    <source>
        <strain evidence="6">LEO 70</strain>
        <strain evidence="5">LEO 74</strain>
        <strain evidence="4">LEO 79</strain>
        <strain evidence="3">LEO 99</strain>
    </source>
</reference>
<evidence type="ECO:0000313" key="1">
    <source>
        <dbReference type="EMBL" id="WNL12578.1"/>
    </source>
</evidence>